<reference evidence="1" key="1">
    <citation type="journal article" date="2021" name="Proc. Natl. Acad. Sci. U.S.A.">
        <title>A Catalog of Tens of Thousands of Viruses from Human Metagenomes Reveals Hidden Associations with Chronic Diseases.</title>
        <authorList>
            <person name="Tisza M.J."/>
            <person name="Buck C.B."/>
        </authorList>
    </citation>
    <scope>NUCLEOTIDE SEQUENCE</scope>
    <source>
        <strain evidence="1">CtaLC6</strain>
    </source>
</reference>
<proteinExistence type="predicted"/>
<protein>
    <submittedName>
        <fullName evidence="1">Uncharacterized protein</fullName>
    </submittedName>
</protein>
<organism evidence="1">
    <name type="scientific">Siphoviridae sp. ctaLC6</name>
    <dbReference type="NCBI Taxonomy" id="2826387"/>
    <lineage>
        <taxon>Viruses</taxon>
        <taxon>Duplodnaviria</taxon>
        <taxon>Heunggongvirae</taxon>
        <taxon>Uroviricota</taxon>
        <taxon>Caudoviricetes</taxon>
    </lineage>
</organism>
<name>A0A8S5MQM8_9CAUD</name>
<sequence>METEINIVEILKDKPQGTKLYSSACGKCKLEEVDDKSFKISFYNSKFGFMNGGEGYLDKNGKLDDDGECVVFPSKEMRDWRKFDWKKGDVLVNKDGDVYIIFERFVDDTYCSFLGKYYLWKENNDTEQFYEKERLLTSDFQKAGKDAVQTYISTIEERLGGNLNRETLEVEKPQPEFKDGDIVMSDSGTIVLVRGISLTRKIYYHAYMRNEYIYINQVEGEFFSRISRIKRFATDSEKQQLFDALAKEGKAWDTEKKQIVDLSKKCEFKPMDWCLMRDIRGEECFAWSLCQFAYQLKRGKYEAVGGMRFDECIPYNEETAHLLGTTDEWKGGEG</sequence>
<dbReference type="EMBL" id="BK014957">
    <property type="protein sequence ID" value="DAD84267.1"/>
    <property type="molecule type" value="Genomic_DNA"/>
</dbReference>
<accession>A0A8S5MQM8</accession>
<evidence type="ECO:0000313" key="1">
    <source>
        <dbReference type="EMBL" id="DAD84267.1"/>
    </source>
</evidence>